<keyword evidence="4" id="KW-1185">Reference proteome</keyword>
<keyword evidence="1" id="KW-0472">Membrane</keyword>
<feature type="domain" description="DUF6534" evidence="2">
    <location>
        <begin position="195"/>
        <end position="260"/>
    </location>
</feature>
<dbReference type="PANTHER" id="PTHR40465">
    <property type="entry name" value="CHROMOSOME 1, WHOLE GENOME SHOTGUN SEQUENCE"/>
    <property type="match status" value="1"/>
</dbReference>
<dbReference type="Proteomes" id="UP001219525">
    <property type="component" value="Unassembled WGS sequence"/>
</dbReference>
<feature type="transmembrane region" description="Helical" evidence="1">
    <location>
        <begin position="183"/>
        <end position="209"/>
    </location>
</feature>
<feature type="transmembrane region" description="Helical" evidence="1">
    <location>
        <begin position="58"/>
        <end position="81"/>
    </location>
</feature>
<evidence type="ECO:0000256" key="1">
    <source>
        <dbReference type="SAM" id="Phobius"/>
    </source>
</evidence>
<comment type="caution">
    <text evidence="3">The sequence shown here is derived from an EMBL/GenBank/DDBJ whole genome shotgun (WGS) entry which is preliminary data.</text>
</comment>
<keyword evidence="1" id="KW-0812">Transmembrane</keyword>
<feature type="transmembrane region" description="Helical" evidence="1">
    <location>
        <begin position="230"/>
        <end position="250"/>
    </location>
</feature>
<proteinExistence type="predicted"/>
<organism evidence="3 4">
    <name type="scientific">Mycena pura</name>
    <dbReference type="NCBI Taxonomy" id="153505"/>
    <lineage>
        <taxon>Eukaryota</taxon>
        <taxon>Fungi</taxon>
        <taxon>Dikarya</taxon>
        <taxon>Basidiomycota</taxon>
        <taxon>Agaricomycotina</taxon>
        <taxon>Agaricomycetes</taxon>
        <taxon>Agaricomycetidae</taxon>
        <taxon>Agaricales</taxon>
        <taxon>Marasmiineae</taxon>
        <taxon>Mycenaceae</taxon>
        <taxon>Mycena</taxon>
    </lineage>
</organism>
<dbReference type="Pfam" id="PF20152">
    <property type="entry name" value="DUF6534"/>
    <property type="match status" value="1"/>
</dbReference>
<feature type="transmembrane region" description="Helical" evidence="1">
    <location>
        <begin position="24"/>
        <end position="46"/>
    </location>
</feature>
<accession>A0AAD6Y0Z6</accession>
<dbReference type="AlphaFoldDB" id="A0AAD6Y0Z6"/>
<evidence type="ECO:0000259" key="2">
    <source>
        <dbReference type="Pfam" id="PF20152"/>
    </source>
</evidence>
<reference evidence="3" key="1">
    <citation type="submission" date="2023-03" db="EMBL/GenBank/DDBJ databases">
        <title>Massive genome expansion in bonnet fungi (Mycena s.s.) driven by repeated elements and novel gene families across ecological guilds.</title>
        <authorList>
            <consortium name="Lawrence Berkeley National Laboratory"/>
            <person name="Harder C.B."/>
            <person name="Miyauchi S."/>
            <person name="Viragh M."/>
            <person name="Kuo A."/>
            <person name="Thoen E."/>
            <person name="Andreopoulos B."/>
            <person name="Lu D."/>
            <person name="Skrede I."/>
            <person name="Drula E."/>
            <person name="Henrissat B."/>
            <person name="Morin E."/>
            <person name="Kohler A."/>
            <person name="Barry K."/>
            <person name="LaButti K."/>
            <person name="Morin E."/>
            <person name="Salamov A."/>
            <person name="Lipzen A."/>
            <person name="Mereny Z."/>
            <person name="Hegedus B."/>
            <person name="Baldrian P."/>
            <person name="Stursova M."/>
            <person name="Weitz H."/>
            <person name="Taylor A."/>
            <person name="Grigoriev I.V."/>
            <person name="Nagy L.G."/>
            <person name="Martin F."/>
            <person name="Kauserud H."/>
        </authorList>
    </citation>
    <scope>NUCLEOTIDE SEQUENCE</scope>
    <source>
        <strain evidence="3">9144</strain>
    </source>
</reference>
<name>A0AAD6Y0Z6_9AGAR</name>
<dbReference type="EMBL" id="JARJCW010000087">
    <property type="protein sequence ID" value="KAJ7195973.1"/>
    <property type="molecule type" value="Genomic_DNA"/>
</dbReference>
<dbReference type="InterPro" id="IPR045339">
    <property type="entry name" value="DUF6534"/>
</dbReference>
<keyword evidence="1" id="KW-1133">Transmembrane helix</keyword>
<evidence type="ECO:0000313" key="3">
    <source>
        <dbReference type="EMBL" id="KAJ7195973.1"/>
    </source>
</evidence>
<feature type="transmembrane region" description="Helical" evidence="1">
    <location>
        <begin position="158"/>
        <end position="177"/>
    </location>
</feature>
<evidence type="ECO:0000313" key="4">
    <source>
        <dbReference type="Proteomes" id="UP001219525"/>
    </source>
</evidence>
<sequence length="385" mass="42942">MSANVTIHTTATAGPTYAQIFGPVFWGFCVALILCGVNLLQGYLYFTRFNDKLGIRLLAYMMLTFDILSTALVCQSVYYYMGANRRVLDRRGDHIHVWPLSSSQHLMRPDSRASSQMYFVYQLHMAKTPGITAKIMKALVRVLVVREAVFHKSGRTSLMLRLGCVGIMFMFPENIFMHRNRAFAILAGIARGFGAGADIIATIAMCMFLQSAKTGIRRTSSMLQSLMHLIINRAILVTAAQTLLLIAFFATSQHLYWCAVKYRSYADRRAKRHGYADGKRTEAHLWNNVPPFHPSAFEEAGPSNDKVAQGIDFSIPQATGNTIKFLIMILNQVGTTVHSAFARWRSSASSHFSSVQTRTFFLANQAIPRTLNLNLGFGLLGFSPG</sequence>
<protein>
    <recommendedName>
        <fullName evidence="2">DUF6534 domain-containing protein</fullName>
    </recommendedName>
</protein>
<dbReference type="PANTHER" id="PTHR40465:SF1">
    <property type="entry name" value="DUF6534 DOMAIN-CONTAINING PROTEIN"/>
    <property type="match status" value="1"/>
</dbReference>
<gene>
    <name evidence="3" type="ORF">GGX14DRAFT_674252</name>
</gene>